<accession>A0ABR2TIH7</accession>
<gene>
    <name evidence="2" type="ORF">V6N11_022204</name>
</gene>
<proteinExistence type="predicted"/>
<feature type="region of interest" description="Disordered" evidence="1">
    <location>
        <begin position="67"/>
        <end position="95"/>
    </location>
</feature>
<organism evidence="2 3">
    <name type="scientific">Hibiscus sabdariffa</name>
    <name type="common">roselle</name>
    <dbReference type="NCBI Taxonomy" id="183260"/>
    <lineage>
        <taxon>Eukaryota</taxon>
        <taxon>Viridiplantae</taxon>
        <taxon>Streptophyta</taxon>
        <taxon>Embryophyta</taxon>
        <taxon>Tracheophyta</taxon>
        <taxon>Spermatophyta</taxon>
        <taxon>Magnoliopsida</taxon>
        <taxon>eudicotyledons</taxon>
        <taxon>Gunneridae</taxon>
        <taxon>Pentapetalae</taxon>
        <taxon>rosids</taxon>
        <taxon>malvids</taxon>
        <taxon>Malvales</taxon>
        <taxon>Malvaceae</taxon>
        <taxon>Malvoideae</taxon>
        <taxon>Hibiscus</taxon>
    </lineage>
</organism>
<evidence type="ECO:0000313" key="2">
    <source>
        <dbReference type="EMBL" id="KAK9037285.1"/>
    </source>
</evidence>
<sequence>METLGLQIILESIRTMVSNEDEFNLMKRTREVRCWDYAWSDPAGSVRHLDMVDDGIRKREFIGQKIGGSGISSETNSSMLEPPQGHKTSIPSEPTPSGLTTLWRLTLFSRQTWHCRKLRTLGSHCKRSWSCCMR</sequence>
<name>A0ABR2TIH7_9ROSI</name>
<evidence type="ECO:0000256" key="1">
    <source>
        <dbReference type="SAM" id="MobiDB-lite"/>
    </source>
</evidence>
<dbReference type="Proteomes" id="UP001396334">
    <property type="component" value="Unassembled WGS sequence"/>
</dbReference>
<protein>
    <submittedName>
        <fullName evidence="2">Uncharacterized protein</fullName>
    </submittedName>
</protein>
<evidence type="ECO:0000313" key="3">
    <source>
        <dbReference type="Proteomes" id="UP001396334"/>
    </source>
</evidence>
<comment type="caution">
    <text evidence="2">The sequence shown here is derived from an EMBL/GenBank/DDBJ whole genome shotgun (WGS) entry which is preliminary data.</text>
</comment>
<reference evidence="2 3" key="1">
    <citation type="journal article" date="2024" name="G3 (Bethesda)">
        <title>Genome assembly of Hibiscus sabdariffa L. provides insights into metabolisms of medicinal natural products.</title>
        <authorList>
            <person name="Kim T."/>
        </authorList>
    </citation>
    <scope>NUCLEOTIDE SEQUENCE [LARGE SCALE GENOMIC DNA]</scope>
    <source>
        <strain evidence="2">TK-2024</strain>
        <tissue evidence="2">Old leaves</tissue>
    </source>
</reference>
<keyword evidence="3" id="KW-1185">Reference proteome</keyword>
<feature type="compositionally biased region" description="Polar residues" evidence="1">
    <location>
        <begin position="86"/>
        <end position="95"/>
    </location>
</feature>
<dbReference type="EMBL" id="JBBPBN010000005">
    <property type="protein sequence ID" value="KAK9037285.1"/>
    <property type="molecule type" value="Genomic_DNA"/>
</dbReference>